<evidence type="ECO:0000313" key="4">
    <source>
        <dbReference type="Proteomes" id="UP000054538"/>
    </source>
</evidence>
<sequence>MASRAIKRFRIRELTSSPPPPALKPTPSTAGGPFDFSKFDFSQPTLAVPSISTAPTSNIPKRANPFIATLNPKTGRWAPPKYSLRQQAEIVKKARLTGTLSLLPPAPKTSAAQLAAIALSKSKSIVKKPRVQTGTESKALEKWWSRPVEWVGEVKERKVPGAEIGNRLYAGKKRMFKGHKWERVAAKRAMRRKILMRDMAKRIERFKQHYKRRRPSPLKPAKALGGKLPF</sequence>
<dbReference type="HOGENOM" id="CLU_058283_0_0_1"/>
<dbReference type="InterPro" id="IPR040922">
    <property type="entry name" value="Ribosomal_mL59_dom"/>
</dbReference>
<dbReference type="Proteomes" id="UP000054538">
    <property type="component" value="Unassembled WGS sequence"/>
</dbReference>
<feature type="domain" description="Large ribosomal subunit protein mL59" evidence="2">
    <location>
        <begin position="5"/>
        <end position="208"/>
    </location>
</feature>
<feature type="region of interest" description="Disordered" evidence="1">
    <location>
        <begin position="209"/>
        <end position="230"/>
    </location>
</feature>
<proteinExistence type="predicted"/>
<reference evidence="4" key="2">
    <citation type="submission" date="2015-01" db="EMBL/GenBank/DDBJ databases">
        <title>Evolutionary Origins and Diversification of the Mycorrhizal Mutualists.</title>
        <authorList>
            <consortium name="DOE Joint Genome Institute"/>
            <consortium name="Mycorrhizal Genomics Consortium"/>
            <person name="Kohler A."/>
            <person name="Kuo A."/>
            <person name="Nagy L.G."/>
            <person name="Floudas D."/>
            <person name="Copeland A."/>
            <person name="Barry K.W."/>
            <person name="Cichocki N."/>
            <person name="Veneault-Fourrey C."/>
            <person name="LaButti K."/>
            <person name="Lindquist E.A."/>
            <person name="Lipzen A."/>
            <person name="Lundell T."/>
            <person name="Morin E."/>
            <person name="Murat C."/>
            <person name="Riley R."/>
            <person name="Ohm R."/>
            <person name="Sun H."/>
            <person name="Tunlid A."/>
            <person name="Henrissat B."/>
            <person name="Grigoriev I.V."/>
            <person name="Hibbett D.S."/>
            <person name="Martin F."/>
        </authorList>
    </citation>
    <scope>NUCLEOTIDE SEQUENCE [LARGE SCALE GENOMIC DNA]</scope>
    <source>
        <strain evidence="4">Ve08.2h10</strain>
    </source>
</reference>
<dbReference type="OrthoDB" id="18529at2759"/>
<protein>
    <recommendedName>
        <fullName evidence="2">Large ribosomal subunit protein mL59 domain-containing protein</fullName>
    </recommendedName>
</protein>
<accession>A0A0D0CBC1</accession>
<evidence type="ECO:0000259" key="2">
    <source>
        <dbReference type="Pfam" id="PF18126"/>
    </source>
</evidence>
<feature type="region of interest" description="Disordered" evidence="1">
    <location>
        <begin position="1"/>
        <end position="35"/>
    </location>
</feature>
<name>A0A0D0CBC1_9AGAM</name>
<dbReference type="EMBL" id="KN826089">
    <property type="protein sequence ID" value="KIK80147.1"/>
    <property type="molecule type" value="Genomic_DNA"/>
</dbReference>
<dbReference type="PANTHER" id="PTHR28041:SF1">
    <property type="entry name" value="LARGE RIBOSOMAL SUBUNIT PROTEIN ML59"/>
    <property type="match status" value="1"/>
</dbReference>
<gene>
    <name evidence="3" type="ORF">PAXRUDRAFT_833694</name>
</gene>
<dbReference type="AlphaFoldDB" id="A0A0D0CBC1"/>
<feature type="compositionally biased region" description="Basic residues" evidence="1">
    <location>
        <begin position="1"/>
        <end position="10"/>
    </location>
</feature>
<dbReference type="GO" id="GO:0005762">
    <property type="term" value="C:mitochondrial large ribosomal subunit"/>
    <property type="evidence" value="ECO:0007669"/>
    <property type="project" value="InterPro"/>
</dbReference>
<dbReference type="PANTHER" id="PTHR28041">
    <property type="entry name" value="54S RIBOSOMAL PROTEIN L25, MITOCHONDRIAL"/>
    <property type="match status" value="1"/>
</dbReference>
<evidence type="ECO:0000313" key="3">
    <source>
        <dbReference type="EMBL" id="KIK80147.1"/>
    </source>
</evidence>
<dbReference type="STRING" id="930991.A0A0D0CBC1"/>
<keyword evidence="4" id="KW-1185">Reference proteome</keyword>
<organism evidence="3 4">
    <name type="scientific">Paxillus rubicundulus Ve08.2h10</name>
    <dbReference type="NCBI Taxonomy" id="930991"/>
    <lineage>
        <taxon>Eukaryota</taxon>
        <taxon>Fungi</taxon>
        <taxon>Dikarya</taxon>
        <taxon>Basidiomycota</taxon>
        <taxon>Agaricomycotina</taxon>
        <taxon>Agaricomycetes</taxon>
        <taxon>Agaricomycetidae</taxon>
        <taxon>Boletales</taxon>
        <taxon>Paxilineae</taxon>
        <taxon>Paxillaceae</taxon>
        <taxon>Paxillus</taxon>
    </lineage>
</organism>
<dbReference type="GO" id="GO:0003735">
    <property type="term" value="F:structural constituent of ribosome"/>
    <property type="evidence" value="ECO:0007669"/>
    <property type="project" value="InterPro"/>
</dbReference>
<dbReference type="InterPro" id="IPR037507">
    <property type="entry name" value="Ribosomal_mL59"/>
</dbReference>
<reference evidence="3 4" key="1">
    <citation type="submission" date="2014-04" db="EMBL/GenBank/DDBJ databases">
        <authorList>
            <consortium name="DOE Joint Genome Institute"/>
            <person name="Kuo A."/>
            <person name="Kohler A."/>
            <person name="Jargeat P."/>
            <person name="Nagy L.G."/>
            <person name="Floudas D."/>
            <person name="Copeland A."/>
            <person name="Barry K.W."/>
            <person name="Cichocki N."/>
            <person name="Veneault-Fourrey C."/>
            <person name="LaButti K."/>
            <person name="Lindquist E.A."/>
            <person name="Lipzen A."/>
            <person name="Lundell T."/>
            <person name="Morin E."/>
            <person name="Murat C."/>
            <person name="Sun H."/>
            <person name="Tunlid A."/>
            <person name="Henrissat B."/>
            <person name="Grigoriev I.V."/>
            <person name="Hibbett D.S."/>
            <person name="Martin F."/>
            <person name="Nordberg H.P."/>
            <person name="Cantor M.N."/>
            <person name="Hua S.X."/>
        </authorList>
    </citation>
    <scope>NUCLEOTIDE SEQUENCE [LARGE SCALE GENOMIC DNA]</scope>
    <source>
        <strain evidence="3 4">Ve08.2h10</strain>
    </source>
</reference>
<evidence type="ECO:0000256" key="1">
    <source>
        <dbReference type="SAM" id="MobiDB-lite"/>
    </source>
</evidence>
<dbReference type="Pfam" id="PF18126">
    <property type="entry name" value="Mitoc_mL59"/>
    <property type="match status" value="1"/>
</dbReference>
<dbReference type="InParanoid" id="A0A0D0CBC1"/>